<keyword evidence="3" id="KW-1185">Reference proteome</keyword>
<dbReference type="Gene3D" id="3.40.50.1110">
    <property type="entry name" value="SGNH hydrolase"/>
    <property type="match status" value="1"/>
</dbReference>
<dbReference type="SUPFAM" id="SSF52266">
    <property type="entry name" value="SGNH hydrolase"/>
    <property type="match status" value="1"/>
</dbReference>
<dbReference type="InterPro" id="IPR036514">
    <property type="entry name" value="SGNH_hydro_sf"/>
</dbReference>
<sequence>MEKTIVCFGDSNTHGYKSEDGGRFTREERWPCLLEKYLGDGYYVTEEGLSGRTTVFEDPLFEGLNGMSSIFSCLMSHEPVDLLIIMLGTNDTKDRFHVNAENIGKGLERLVNKAISVKDAWRNRPNILIITPAPIGSGYEKTAVAGEMGTDCIEKSENLHIWFKDVAGRLGCHYLNAGEIDGISMHPNDYMHLDKDSHERLARRLTDIIPEIV</sequence>
<organism evidence="2 3">
    <name type="scientific">Murimonas intestini</name>
    <dbReference type="NCBI Taxonomy" id="1337051"/>
    <lineage>
        <taxon>Bacteria</taxon>
        <taxon>Bacillati</taxon>
        <taxon>Bacillota</taxon>
        <taxon>Clostridia</taxon>
        <taxon>Lachnospirales</taxon>
        <taxon>Lachnospiraceae</taxon>
        <taxon>Murimonas</taxon>
    </lineage>
</organism>
<evidence type="ECO:0000313" key="2">
    <source>
        <dbReference type="EMBL" id="PWJ73490.1"/>
    </source>
</evidence>
<protein>
    <submittedName>
        <fullName evidence="2">Lysophospholipase L1-like esterase</fullName>
    </submittedName>
</protein>
<comment type="caution">
    <text evidence="2">The sequence shown here is derived from an EMBL/GenBank/DDBJ whole genome shotgun (WGS) entry which is preliminary data.</text>
</comment>
<accession>A0AB73T0S9</accession>
<dbReference type="InterPro" id="IPR013830">
    <property type="entry name" value="SGNH_hydro"/>
</dbReference>
<feature type="domain" description="SGNH hydrolase-type esterase" evidence="1">
    <location>
        <begin position="7"/>
        <end position="181"/>
    </location>
</feature>
<proteinExistence type="predicted"/>
<dbReference type="RefSeq" id="WP_109747674.1">
    <property type="nucleotide sequence ID" value="NZ_JANKBI010000013.1"/>
</dbReference>
<evidence type="ECO:0000259" key="1">
    <source>
        <dbReference type="Pfam" id="PF13472"/>
    </source>
</evidence>
<dbReference type="AlphaFoldDB" id="A0AB73T0S9"/>
<reference evidence="2 3" key="1">
    <citation type="submission" date="2018-05" db="EMBL/GenBank/DDBJ databases">
        <authorList>
            <person name="Goeker M."/>
            <person name="Huntemann M."/>
            <person name="Clum A."/>
            <person name="Pillay M."/>
            <person name="Palaniappan K."/>
            <person name="Varghese N."/>
            <person name="Mikhailova N."/>
            <person name="Stamatis D."/>
            <person name="Reddy T."/>
            <person name="Daum C."/>
            <person name="Shapiro N."/>
            <person name="Ivanova N."/>
            <person name="Kyrpides N."/>
            <person name="Woyke T."/>
        </authorList>
    </citation>
    <scope>NUCLEOTIDE SEQUENCE [LARGE SCALE GENOMIC DNA]</scope>
    <source>
        <strain evidence="2 3">DSM 26524</strain>
    </source>
</reference>
<evidence type="ECO:0000313" key="3">
    <source>
        <dbReference type="Proteomes" id="UP000245412"/>
    </source>
</evidence>
<dbReference type="Pfam" id="PF13472">
    <property type="entry name" value="Lipase_GDSL_2"/>
    <property type="match status" value="1"/>
</dbReference>
<dbReference type="EMBL" id="QGGY01000012">
    <property type="protein sequence ID" value="PWJ73490.1"/>
    <property type="molecule type" value="Genomic_DNA"/>
</dbReference>
<name>A0AB73T0S9_9FIRM</name>
<gene>
    <name evidence="2" type="ORF">C7383_11265</name>
</gene>
<dbReference type="Proteomes" id="UP000245412">
    <property type="component" value="Unassembled WGS sequence"/>
</dbReference>